<proteinExistence type="predicted"/>
<feature type="domain" description="Dienelactone hydrolase" evidence="1">
    <location>
        <begin position="123"/>
        <end position="245"/>
    </location>
</feature>
<dbReference type="EMBL" id="JBGORX010000001">
    <property type="protein sequence ID" value="MFJ1267638.1"/>
    <property type="molecule type" value="Genomic_DNA"/>
</dbReference>
<organism evidence="2 3">
    <name type="scientific">Legionella lytica</name>
    <dbReference type="NCBI Taxonomy" id="96232"/>
    <lineage>
        <taxon>Bacteria</taxon>
        <taxon>Pseudomonadati</taxon>
        <taxon>Pseudomonadota</taxon>
        <taxon>Gammaproteobacteria</taxon>
        <taxon>Legionellales</taxon>
        <taxon>Legionellaceae</taxon>
        <taxon>Legionella</taxon>
    </lineage>
</organism>
<dbReference type="GO" id="GO:0004177">
    <property type="term" value="F:aminopeptidase activity"/>
    <property type="evidence" value="ECO:0007669"/>
    <property type="project" value="UniProtKB-KW"/>
</dbReference>
<dbReference type="InterPro" id="IPR050261">
    <property type="entry name" value="FrsA_esterase"/>
</dbReference>
<evidence type="ECO:0000313" key="3">
    <source>
        <dbReference type="Proteomes" id="UP001615550"/>
    </source>
</evidence>
<dbReference type="InterPro" id="IPR002925">
    <property type="entry name" value="Dienelactn_hydro"/>
</dbReference>
<keyword evidence="2" id="KW-0645">Protease</keyword>
<dbReference type="Pfam" id="PF01738">
    <property type="entry name" value="DLH"/>
    <property type="match status" value="1"/>
</dbReference>
<protein>
    <submittedName>
        <fullName evidence="2">Serine aminopeptidase domain-containing protein</fullName>
    </submittedName>
</protein>
<dbReference type="RefSeq" id="WP_400186360.1">
    <property type="nucleotide sequence ID" value="NZ_JBGORX010000001.1"/>
</dbReference>
<evidence type="ECO:0000313" key="2">
    <source>
        <dbReference type="EMBL" id="MFJ1267638.1"/>
    </source>
</evidence>
<accession>A0ABW8D4L5</accession>
<keyword evidence="2" id="KW-0031">Aminopeptidase</keyword>
<dbReference type="Proteomes" id="UP001615550">
    <property type="component" value="Unassembled WGS sequence"/>
</dbReference>
<comment type="caution">
    <text evidence="2">The sequence shown here is derived from an EMBL/GenBank/DDBJ whole genome shotgun (WGS) entry which is preliminary data.</text>
</comment>
<gene>
    <name evidence="2" type="ORF">ACD661_03585</name>
</gene>
<dbReference type="InterPro" id="IPR029058">
    <property type="entry name" value="AB_hydrolase_fold"/>
</dbReference>
<name>A0ABW8D4L5_9GAMM</name>
<keyword evidence="3" id="KW-1185">Reference proteome</keyword>
<dbReference type="SUPFAM" id="SSF53474">
    <property type="entry name" value="alpha/beta-Hydrolases"/>
    <property type="match status" value="1"/>
</dbReference>
<evidence type="ECO:0000259" key="1">
    <source>
        <dbReference type="Pfam" id="PF01738"/>
    </source>
</evidence>
<sequence>MERKIWFVFLFILNVSLPSFAYSPLTWKETQIPIDTPQGPVKLETLLVYPNDGAKHPIALISHGSPRSASDRPRMSALYYLPIAYEFARRGYAVAVVLRRGYGTSGGGWAERFGTCSHPNYIQAAQAASDDLHGAVNYLGTIKQFDTKKIIAVGFSAGGFATLAFTAFNPPAGLKAAINFAGGRGSLSNDNVCSTDALISAFATLGKTSRVPTLWVYAQNDHFFNPELAEKLLTAFTKSGGNATLIHANAFGKEGHFLFSQAGVPHWTPLVDNFLKTHHLTLVNSLLPLPTSSLKIPNYLSSSAQKAFANYTIRSPHKAFAISPKGGFGWRSGQRTKDDAAKNALEICNQYSSAQCKLIAIDDQMIH</sequence>
<keyword evidence="2" id="KW-0378">Hydrolase</keyword>
<dbReference type="Gene3D" id="3.40.50.1820">
    <property type="entry name" value="alpha/beta hydrolase"/>
    <property type="match status" value="1"/>
</dbReference>
<reference evidence="2 3" key="1">
    <citation type="submission" date="2024-08" db="EMBL/GenBank/DDBJ databases">
        <title>Draft Genome Sequence of Legionella lytica strain DSB2004, Isolated From a Fire Sprinkler System.</title>
        <authorList>
            <person name="Everhart A.D."/>
            <person name="Kidane D.T."/>
            <person name="Farone A.L."/>
            <person name="Farone M.B."/>
        </authorList>
    </citation>
    <scope>NUCLEOTIDE SEQUENCE [LARGE SCALE GENOMIC DNA]</scope>
    <source>
        <strain evidence="2 3">DSB2004</strain>
    </source>
</reference>
<dbReference type="PANTHER" id="PTHR22946">
    <property type="entry name" value="DIENELACTONE HYDROLASE DOMAIN-CONTAINING PROTEIN-RELATED"/>
    <property type="match status" value="1"/>
</dbReference>